<gene>
    <name evidence="1" type="ORF">ACOLOM_LOCUS4722</name>
</gene>
<name>A0ACA9LUS2_9GLOM</name>
<sequence>MSLPSVGVISKWSQKEVITFLESKKDELFLLDDDIDVIKKNRVVGFSFLRINTEDLERWGMPGGPAKAIAELIKEIKSEEREVVTKKRRVDFWVEYTATDGLVSIPPTLFTILTSENFKPAPRSEFKRKVGHVQLGQAISLPSFGQIPKNYGMNYQGDSLLVTEQMIKIWHEISIESSFSIKRILSGPIGIGKSYLALFLAAKAYAEGWPLLYISNASVLNKSVDYVIAEEIVVRFLALNKDILTVDNFKRLIFPLGPSSYFDDKEMLCVVTENIMGHLLKQSKQKTLLVVDEHGSLFESNPPTPQRQMILSPLMQLDAWNDEMKGCCVILSGTAHAKYEREYIRDDLSERLIFITPLSDNIFEKLLSMNDILKSLSPEIRNIIKEITNNVPRELLNMVKFVSDELFAVRSPITETGLVELFNKYASVQRVEYYALAQKFFHNSLNNTQRYAQRRALATMFLPRKHDDMESTCQALVYQLIDLGLVYRSKKGALQYHPLSQPATDALLEIYMSMPLPRDIASSIINGNMTSLVFEDVLFQELLRRKDVTFRATDLSGNNVTSLRIVFKHFRFLREPPSPNVDDTLLRCYRGYPLFDFILGHMFIQISISNFAVHVKNLVDIKRAFEYPSSSYNLRSFDQRNLIEKYLDGAFGGIHEAKIDPRSRKFIVTQNGQPVHDFRIVYICGSPGGPNHTNEVKEFPEILHISFEELRKNLFEDLMIE</sequence>
<comment type="caution">
    <text evidence="1">The sequence shown here is derived from an EMBL/GenBank/DDBJ whole genome shotgun (WGS) entry which is preliminary data.</text>
</comment>
<evidence type="ECO:0000313" key="2">
    <source>
        <dbReference type="Proteomes" id="UP000789525"/>
    </source>
</evidence>
<reference evidence="1" key="1">
    <citation type="submission" date="2021-06" db="EMBL/GenBank/DDBJ databases">
        <authorList>
            <person name="Kallberg Y."/>
            <person name="Tangrot J."/>
            <person name="Rosling A."/>
        </authorList>
    </citation>
    <scope>NUCLEOTIDE SEQUENCE</scope>
    <source>
        <strain evidence="1">CL356</strain>
    </source>
</reference>
<dbReference type="Proteomes" id="UP000789525">
    <property type="component" value="Unassembled WGS sequence"/>
</dbReference>
<protein>
    <submittedName>
        <fullName evidence="1">234_t:CDS:1</fullName>
    </submittedName>
</protein>
<accession>A0ACA9LUS2</accession>
<keyword evidence="2" id="KW-1185">Reference proteome</keyword>
<organism evidence="1 2">
    <name type="scientific">Acaulospora colombiana</name>
    <dbReference type="NCBI Taxonomy" id="27376"/>
    <lineage>
        <taxon>Eukaryota</taxon>
        <taxon>Fungi</taxon>
        <taxon>Fungi incertae sedis</taxon>
        <taxon>Mucoromycota</taxon>
        <taxon>Glomeromycotina</taxon>
        <taxon>Glomeromycetes</taxon>
        <taxon>Diversisporales</taxon>
        <taxon>Acaulosporaceae</taxon>
        <taxon>Acaulospora</taxon>
    </lineage>
</organism>
<dbReference type="EMBL" id="CAJVPT010008047">
    <property type="protein sequence ID" value="CAG8547644.1"/>
    <property type="molecule type" value="Genomic_DNA"/>
</dbReference>
<evidence type="ECO:0000313" key="1">
    <source>
        <dbReference type="EMBL" id="CAG8547644.1"/>
    </source>
</evidence>
<proteinExistence type="predicted"/>